<dbReference type="GO" id="GO:1902936">
    <property type="term" value="F:phosphatidylinositol bisphosphate binding"/>
    <property type="evidence" value="ECO:0007669"/>
    <property type="project" value="TreeGrafter"/>
</dbReference>
<dbReference type="SUPFAM" id="SSF52087">
    <property type="entry name" value="CRAL/TRIO domain"/>
    <property type="match status" value="1"/>
</dbReference>
<feature type="compositionally biased region" description="Basic and acidic residues" evidence="1">
    <location>
        <begin position="1"/>
        <end position="11"/>
    </location>
</feature>
<evidence type="ECO:0000313" key="4">
    <source>
        <dbReference type="Proteomes" id="UP000218209"/>
    </source>
</evidence>
<evidence type="ECO:0000259" key="2">
    <source>
        <dbReference type="PROSITE" id="PS50191"/>
    </source>
</evidence>
<keyword evidence="4" id="KW-1185">Reference proteome</keyword>
<dbReference type="PANTHER" id="PTHR10174:SF208">
    <property type="entry name" value="CRAL-TRIO DOMAIN-CONTAINING PROTEIN DDB_G0278031"/>
    <property type="match status" value="1"/>
</dbReference>
<protein>
    <recommendedName>
        <fullName evidence="2">CRAL-TRIO domain-containing protein</fullName>
    </recommendedName>
</protein>
<feature type="compositionally biased region" description="Low complexity" evidence="1">
    <location>
        <begin position="33"/>
        <end position="42"/>
    </location>
</feature>
<feature type="compositionally biased region" description="Pro residues" evidence="1">
    <location>
        <begin position="67"/>
        <end position="76"/>
    </location>
</feature>
<proteinExistence type="predicted"/>
<dbReference type="GO" id="GO:0016020">
    <property type="term" value="C:membrane"/>
    <property type="evidence" value="ECO:0007669"/>
    <property type="project" value="TreeGrafter"/>
</dbReference>
<dbReference type="PROSITE" id="PS50191">
    <property type="entry name" value="CRAL_TRIO"/>
    <property type="match status" value="1"/>
</dbReference>
<reference evidence="3 4" key="1">
    <citation type="submission" date="2017-03" db="EMBL/GenBank/DDBJ databases">
        <title>WGS assembly of Porphyra umbilicalis.</title>
        <authorList>
            <person name="Brawley S.H."/>
            <person name="Blouin N.A."/>
            <person name="Ficko-Blean E."/>
            <person name="Wheeler G.L."/>
            <person name="Lohr M."/>
            <person name="Goodson H.V."/>
            <person name="Jenkins J.W."/>
            <person name="Blaby-Haas C.E."/>
            <person name="Helliwell K.E."/>
            <person name="Chan C."/>
            <person name="Marriage T."/>
            <person name="Bhattacharya D."/>
            <person name="Klein A.S."/>
            <person name="Badis Y."/>
            <person name="Brodie J."/>
            <person name="Cao Y."/>
            <person name="Collen J."/>
            <person name="Dittami S.M."/>
            <person name="Gachon C.M."/>
            <person name="Green B.R."/>
            <person name="Karpowicz S."/>
            <person name="Kim J.W."/>
            <person name="Kudahl U."/>
            <person name="Lin S."/>
            <person name="Michel G."/>
            <person name="Mittag M."/>
            <person name="Olson B.J."/>
            <person name="Pangilinan J."/>
            <person name="Peng Y."/>
            <person name="Qiu H."/>
            <person name="Shu S."/>
            <person name="Singer J.T."/>
            <person name="Smith A.G."/>
            <person name="Sprecher B.N."/>
            <person name="Wagner V."/>
            <person name="Wang W."/>
            <person name="Wang Z.-Y."/>
            <person name="Yan J."/>
            <person name="Yarish C."/>
            <person name="Zoeuner-Riek S."/>
            <person name="Zhuang Y."/>
            <person name="Zou Y."/>
            <person name="Lindquist E.A."/>
            <person name="Grimwood J."/>
            <person name="Barry K."/>
            <person name="Rokhsar D.S."/>
            <person name="Schmutz J."/>
            <person name="Stiller J.W."/>
            <person name="Grossman A.R."/>
            <person name="Prochnik S.E."/>
        </authorList>
    </citation>
    <scope>NUCLEOTIDE SEQUENCE [LARGE SCALE GENOMIC DNA]</scope>
    <source>
        <strain evidence="3">4086291</strain>
    </source>
</reference>
<feature type="domain" description="CRAL-TRIO" evidence="2">
    <location>
        <begin position="166"/>
        <end position="332"/>
    </location>
</feature>
<dbReference type="InterPro" id="IPR001251">
    <property type="entry name" value="CRAL-TRIO_dom"/>
</dbReference>
<evidence type="ECO:0000313" key="3">
    <source>
        <dbReference type="EMBL" id="OSX81234.1"/>
    </source>
</evidence>
<dbReference type="AlphaFoldDB" id="A0A1X6PK02"/>
<name>A0A1X6PK02_PORUM</name>
<dbReference type="EMBL" id="KV918764">
    <property type="protein sequence ID" value="OSX81234.1"/>
    <property type="molecule type" value="Genomic_DNA"/>
</dbReference>
<feature type="compositionally biased region" description="Low complexity" evidence="1">
    <location>
        <begin position="12"/>
        <end position="22"/>
    </location>
</feature>
<evidence type="ECO:0000256" key="1">
    <source>
        <dbReference type="SAM" id="MobiDB-lite"/>
    </source>
</evidence>
<dbReference type="InterPro" id="IPR036865">
    <property type="entry name" value="CRAL-TRIO_dom_sf"/>
</dbReference>
<accession>A0A1X6PK02</accession>
<gene>
    <name evidence="3" type="ORF">BU14_0023s0039</name>
</gene>
<dbReference type="SMART" id="SM00516">
    <property type="entry name" value="SEC14"/>
    <property type="match status" value="1"/>
</dbReference>
<sequence>MPARGRTDGKRAASGGVVGAARRCARRPPPVDPASLFPALADAPPPSPHSSAPPPPPSSPHGHHGAPVPPSAPPPHLVERAERELRETDVRRSAGLVDLIARQRELAAAASPPTPGSRFRAALADDPVFLLSFLRVAKFRLPVAAARIDRFAAFVDVEPWASLPSVPQLLRVYGHGALGLTATRDRAGRTMVTVSGAKLVSLLDDAGMGALKRVGFWAFCALLRQPEVAICGVVLVQNMASAGMGLLRHLKGPEMSAWWNIAQHVLPLRLRGIYITQQPPYMGIAWAVVRQFLSPKVRGRVQLLGKDPAALAKFIDPAQLPVEVGGSLPRDEAYAMQVVVGGMQDTRWMKLSHDAVSAMKEAGFAKRGGT</sequence>
<feature type="region of interest" description="Disordered" evidence="1">
    <location>
        <begin position="1"/>
        <end position="76"/>
    </location>
</feature>
<feature type="compositionally biased region" description="Pro residues" evidence="1">
    <location>
        <begin position="43"/>
        <end position="59"/>
    </location>
</feature>
<dbReference type="PRINTS" id="PR00180">
    <property type="entry name" value="CRETINALDHBP"/>
</dbReference>
<dbReference type="Gene3D" id="3.40.525.10">
    <property type="entry name" value="CRAL-TRIO lipid binding domain"/>
    <property type="match status" value="1"/>
</dbReference>
<dbReference type="OrthoDB" id="75724at2759"/>
<dbReference type="Gene3D" id="1.10.8.20">
    <property type="entry name" value="N-terminal domain of phosphatidylinositol transfer protein sec14p"/>
    <property type="match status" value="1"/>
</dbReference>
<dbReference type="PANTHER" id="PTHR10174">
    <property type="entry name" value="ALPHA-TOCOPHEROL TRANSFER PROTEIN-RELATED"/>
    <property type="match status" value="1"/>
</dbReference>
<dbReference type="Proteomes" id="UP000218209">
    <property type="component" value="Unassembled WGS sequence"/>
</dbReference>
<dbReference type="CDD" id="cd00170">
    <property type="entry name" value="SEC14"/>
    <property type="match status" value="1"/>
</dbReference>
<organism evidence="3 4">
    <name type="scientific">Porphyra umbilicalis</name>
    <name type="common">Purple laver</name>
    <name type="synonym">Red alga</name>
    <dbReference type="NCBI Taxonomy" id="2786"/>
    <lineage>
        <taxon>Eukaryota</taxon>
        <taxon>Rhodophyta</taxon>
        <taxon>Bangiophyceae</taxon>
        <taxon>Bangiales</taxon>
        <taxon>Bangiaceae</taxon>
        <taxon>Porphyra</taxon>
    </lineage>
</organism>
<dbReference type="Pfam" id="PF00650">
    <property type="entry name" value="CRAL_TRIO"/>
    <property type="match status" value="1"/>
</dbReference>